<dbReference type="AlphaFoldDB" id="A0A7Z7BBE5"/>
<dbReference type="PANTHER" id="PTHR43649">
    <property type="entry name" value="ARABINOSE-BINDING PROTEIN-RELATED"/>
    <property type="match status" value="1"/>
</dbReference>
<evidence type="ECO:0000256" key="3">
    <source>
        <dbReference type="SAM" id="SignalP"/>
    </source>
</evidence>
<name>A0A7Z7BBE5_9BURK</name>
<gene>
    <name evidence="4" type="ORF">SAMN04487926_11969</name>
</gene>
<evidence type="ECO:0000313" key="4">
    <source>
        <dbReference type="EMBL" id="SDI56338.1"/>
    </source>
</evidence>
<comment type="subcellular location">
    <subcellularLocation>
        <location evidence="1">Periplasm</location>
    </subcellularLocation>
</comment>
<dbReference type="InterPro" id="IPR050490">
    <property type="entry name" value="Bact_solute-bd_prot1"/>
</dbReference>
<dbReference type="SUPFAM" id="SSF53850">
    <property type="entry name" value="Periplasmic binding protein-like II"/>
    <property type="match status" value="1"/>
</dbReference>
<dbReference type="Gene3D" id="3.40.190.10">
    <property type="entry name" value="Periplasmic binding protein-like II"/>
    <property type="match status" value="2"/>
</dbReference>
<comment type="caution">
    <text evidence="4">The sequence shown here is derived from an EMBL/GenBank/DDBJ whole genome shotgun (WGS) entry which is preliminary data.</text>
</comment>
<organism evidence="4 5">
    <name type="scientific">Paraburkholderia steynii</name>
    <dbReference type="NCBI Taxonomy" id="1245441"/>
    <lineage>
        <taxon>Bacteria</taxon>
        <taxon>Pseudomonadati</taxon>
        <taxon>Pseudomonadota</taxon>
        <taxon>Betaproteobacteria</taxon>
        <taxon>Burkholderiales</taxon>
        <taxon>Burkholderiaceae</taxon>
        <taxon>Paraburkholderia</taxon>
    </lineage>
</organism>
<dbReference type="RefSeq" id="WP_091784342.1">
    <property type="nucleotide sequence ID" value="NZ_FNDI01000019.1"/>
</dbReference>
<feature type="chain" id="PRO_5031366571" evidence="3">
    <location>
        <begin position="27"/>
        <end position="422"/>
    </location>
</feature>
<dbReference type="PANTHER" id="PTHR43649:SF14">
    <property type="entry name" value="BLR3389 PROTEIN"/>
    <property type="match status" value="1"/>
</dbReference>
<protein>
    <submittedName>
        <fullName evidence="4">Raffinose/stachyose/melibiose transport system substrate-binding protein</fullName>
    </submittedName>
</protein>
<comment type="similarity">
    <text evidence="2">Belongs to the bacterial solute-binding protein 1 family.</text>
</comment>
<evidence type="ECO:0000256" key="1">
    <source>
        <dbReference type="ARBA" id="ARBA00004418"/>
    </source>
</evidence>
<dbReference type="Pfam" id="PF01547">
    <property type="entry name" value="SBP_bac_1"/>
    <property type="match status" value="1"/>
</dbReference>
<accession>A0A7Z7BBE5</accession>
<feature type="signal peptide" evidence="3">
    <location>
        <begin position="1"/>
        <end position="26"/>
    </location>
</feature>
<dbReference type="GO" id="GO:0042597">
    <property type="term" value="C:periplasmic space"/>
    <property type="evidence" value="ECO:0007669"/>
    <property type="project" value="UniProtKB-SubCell"/>
</dbReference>
<sequence>MKFGLKNCGIAALALVASISGMPVMADTIVHILRAEVPNNEKAIYNEAIGEFEKAHPGDKVQISYLANEAYKQKLTTLLQSNNKPDIIFSWAGGVLSEQVQSGVLQDITPKLNGPWAASFSPASVGAFTVDGKVYGVPLGTSEVVFWVNKTLAAKAGIDYKGIKTWQDFLAAVKKAKAAGVTPIMVGGKDKWPLHFYYSYLMLREAGKAGMQSAFKGEGKGFAAPAFVKAGEEFKQLIDLNPFEPGFMSLTFEQASGQFGDGKAVFHLMGDWDYGTQKANSISGKGIADENLDTIRFPVVTGGAGQYTDTFGGVTGWAVVKDAKPQAVEFLKVLSSLKYQQEGAAGGSFIPIVKGADTALTKPFFKSMAKDVSASTYHQNFLNEALGANAGEVFNDAAADLAQGVTSPQKAAESIQNAWSMR</sequence>
<dbReference type="InterPro" id="IPR006059">
    <property type="entry name" value="SBP"/>
</dbReference>
<evidence type="ECO:0000256" key="2">
    <source>
        <dbReference type="ARBA" id="ARBA00008520"/>
    </source>
</evidence>
<reference evidence="4" key="1">
    <citation type="submission" date="2016-10" db="EMBL/GenBank/DDBJ databases">
        <authorList>
            <person name="Varghese N."/>
            <person name="Submissions S."/>
        </authorList>
    </citation>
    <scope>NUCLEOTIDE SEQUENCE [LARGE SCALE GENOMIC DNA]</scope>
    <source>
        <strain evidence="4">YR281</strain>
    </source>
</reference>
<dbReference type="Proteomes" id="UP000198900">
    <property type="component" value="Unassembled WGS sequence"/>
</dbReference>
<keyword evidence="5" id="KW-1185">Reference proteome</keyword>
<keyword evidence="3" id="KW-0732">Signal</keyword>
<dbReference type="EMBL" id="FNDI01000019">
    <property type="protein sequence ID" value="SDI56338.1"/>
    <property type="molecule type" value="Genomic_DNA"/>
</dbReference>
<evidence type="ECO:0000313" key="5">
    <source>
        <dbReference type="Proteomes" id="UP000198900"/>
    </source>
</evidence>
<proteinExistence type="inferred from homology"/>